<dbReference type="SUPFAM" id="SSF48371">
    <property type="entry name" value="ARM repeat"/>
    <property type="match status" value="1"/>
</dbReference>
<keyword evidence="2" id="KW-1133">Transmembrane helix</keyword>
<keyword evidence="3" id="KW-0732">Signal</keyword>
<gene>
    <name evidence="4" type="ORF">FHX42_005316</name>
</gene>
<sequence>MGKAATSSAAGIAASGVALAGVAAAAVQLGAELSSTLGIIAAVPAAIGGMVAATATLKLALQGVGEAFGAALGGDATKFQESLKGLSPAAAQTARDLRTLKPAFDGLQQAVQQSFFGPLVGQLQQLSGVITGPLQTGMTKLAALFGEAASQLVQFASSAQGTKLINAIFTNTRKAVSALVPAIGQVVKGFASLATAGSSTLPQMAQSIARVASAFGQWLQQISASGQAVSWIQGAMTTFGQLGRIVMNLGATTAAVFGQITSSGNKILPMLVQATAAMRRFFTSAQGGKAVTATFNAIMMAVRLLKVPLRLLGVIFQSVLLPAIRGVMPILRTLAAAVFPMLTKAIQLIRPLFVQLGASFRKVLAAVAPVVQQIVSFLTPAFQRLVPVVQTVVSVVVSVVKGLFNAISNIFKLIGAVMRGDWSAAWDALKGILTSAWHVIWSILRGAVQTVWSIIKNLGPLLMDAFTGAWNLAKNAVTAGIDAVVGFVREIPGKITDVLSGLGNLLYGIGKDILQGLWDGLKSAWNAVSGWLGNIGGWIKNLKGPPSYDRRLLIPAGEAIMNGLDQGLRDGYSRVRRTLAGITTDIPSVQVPVSMGSPGQPGRVQPRPIGAGRGRDRGGGVAAGASAGAAGGGSSTTVHAPITVTTPATDPEIVARKTADRLARAAQA</sequence>
<name>A0A839E4Y4_9PSEU</name>
<evidence type="ECO:0000256" key="1">
    <source>
        <dbReference type="SAM" id="MobiDB-lite"/>
    </source>
</evidence>
<comment type="caution">
    <text evidence="4">The sequence shown here is derived from an EMBL/GenBank/DDBJ whole genome shotgun (WGS) entry which is preliminary data.</text>
</comment>
<dbReference type="EMBL" id="JACGWZ010000014">
    <property type="protein sequence ID" value="MBA8827909.1"/>
    <property type="molecule type" value="Genomic_DNA"/>
</dbReference>
<reference evidence="4 5" key="1">
    <citation type="submission" date="2020-07" db="EMBL/GenBank/DDBJ databases">
        <title>Sequencing the genomes of 1000 actinobacteria strains.</title>
        <authorList>
            <person name="Klenk H.-P."/>
        </authorList>
    </citation>
    <scope>NUCLEOTIDE SEQUENCE [LARGE SCALE GENOMIC DNA]</scope>
    <source>
        <strain evidence="4 5">DSM 45975</strain>
    </source>
</reference>
<feature type="region of interest" description="Disordered" evidence="1">
    <location>
        <begin position="590"/>
        <end position="668"/>
    </location>
</feature>
<accession>A0A839E4Y4</accession>
<protein>
    <submittedName>
        <fullName evidence="4">Phage-related protein</fullName>
    </submittedName>
</protein>
<dbReference type="InterPro" id="IPR016024">
    <property type="entry name" value="ARM-type_fold"/>
</dbReference>
<feature type="transmembrane region" description="Helical" evidence="2">
    <location>
        <begin position="307"/>
        <end position="324"/>
    </location>
</feature>
<feature type="signal peptide" evidence="3">
    <location>
        <begin position="1"/>
        <end position="20"/>
    </location>
</feature>
<keyword evidence="2" id="KW-0472">Membrane</keyword>
<evidence type="ECO:0000256" key="3">
    <source>
        <dbReference type="SAM" id="SignalP"/>
    </source>
</evidence>
<feature type="compositionally biased region" description="Basic and acidic residues" evidence="1">
    <location>
        <begin position="653"/>
        <end position="668"/>
    </location>
</feature>
<evidence type="ECO:0000313" key="5">
    <source>
        <dbReference type="Proteomes" id="UP000569329"/>
    </source>
</evidence>
<proteinExistence type="predicted"/>
<dbReference type="Proteomes" id="UP000569329">
    <property type="component" value="Unassembled WGS sequence"/>
</dbReference>
<feature type="transmembrane region" description="Helical" evidence="2">
    <location>
        <begin position="35"/>
        <end position="57"/>
    </location>
</feature>
<evidence type="ECO:0000256" key="2">
    <source>
        <dbReference type="SAM" id="Phobius"/>
    </source>
</evidence>
<dbReference type="AlphaFoldDB" id="A0A839E4Y4"/>
<evidence type="ECO:0000313" key="4">
    <source>
        <dbReference type="EMBL" id="MBA8827909.1"/>
    </source>
</evidence>
<keyword evidence="5" id="KW-1185">Reference proteome</keyword>
<feature type="chain" id="PRO_5038447973" evidence="3">
    <location>
        <begin position="21"/>
        <end position="668"/>
    </location>
</feature>
<organism evidence="4 5">
    <name type="scientific">Halosaccharopolyspora lacisalsi</name>
    <dbReference type="NCBI Taxonomy" id="1000566"/>
    <lineage>
        <taxon>Bacteria</taxon>
        <taxon>Bacillati</taxon>
        <taxon>Actinomycetota</taxon>
        <taxon>Actinomycetes</taxon>
        <taxon>Pseudonocardiales</taxon>
        <taxon>Pseudonocardiaceae</taxon>
        <taxon>Halosaccharopolyspora</taxon>
    </lineage>
</organism>
<keyword evidence="2" id="KW-0812">Transmembrane</keyword>